<dbReference type="AlphaFoldDB" id="A0A173RD50"/>
<evidence type="ECO:0000313" key="1">
    <source>
        <dbReference type="EMBL" id="CUM75853.1"/>
    </source>
</evidence>
<dbReference type="Proteomes" id="UP000095598">
    <property type="component" value="Unassembled WGS sequence"/>
</dbReference>
<proteinExistence type="predicted"/>
<name>A0A173RD50_ANAHA</name>
<gene>
    <name evidence="1" type="ORF">ERS852425_00413</name>
</gene>
<dbReference type="Gene3D" id="2.30.110.40">
    <property type="entry name" value="Phage tail tube protein"/>
    <property type="match status" value="1"/>
</dbReference>
<dbReference type="SUPFAM" id="SSF69279">
    <property type="entry name" value="Phage tail proteins"/>
    <property type="match status" value="1"/>
</dbReference>
<evidence type="ECO:0000313" key="2">
    <source>
        <dbReference type="Proteomes" id="UP000095598"/>
    </source>
</evidence>
<dbReference type="EMBL" id="CYXT01000002">
    <property type="protein sequence ID" value="CUM75853.1"/>
    <property type="molecule type" value="Genomic_DNA"/>
</dbReference>
<dbReference type="InterPro" id="IPR038628">
    <property type="entry name" value="XkdM-like_sf"/>
</dbReference>
<dbReference type="RefSeq" id="WP_055257713.1">
    <property type="nucleotide sequence ID" value="NZ_CYXT01000002.1"/>
</dbReference>
<sequence>MSGKGFDTRKLMTGKDGKLFITLDGVSIWFASVEEFAVGMNFSNVDFHPAGDVQTYGVPDSVKFTASFTEAVVRDDLTIVPMLNAIKNGKIPTFSLRGGATEPLAGGESMFLLDECVPDGDTNILEVKPGEIIKRQCQFIVNSVPDCIKSLAA</sequence>
<accession>A0A173RD50</accession>
<reference evidence="1 2" key="1">
    <citation type="submission" date="2015-09" db="EMBL/GenBank/DDBJ databases">
        <authorList>
            <consortium name="Pathogen Informatics"/>
        </authorList>
    </citation>
    <scope>NUCLEOTIDE SEQUENCE [LARGE SCALE GENOMIC DNA]</scope>
    <source>
        <strain evidence="1 2">2789STDY5608868</strain>
    </source>
</reference>
<organism evidence="1 2">
    <name type="scientific">Anaerostipes hadrus</name>
    <dbReference type="NCBI Taxonomy" id="649756"/>
    <lineage>
        <taxon>Bacteria</taxon>
        <taxon>Bacillati</taxon>
        <taxon>Bacillota</taxon>
        <taxon>Clostridia</taxon>
        <taxon>Lachnospirales</taxon>
        <taxon>Lachnospiraceae</taxon>
        <taxon>Anaerostipes</taxon>
    </lineage>
</organism>
<evidence type="ECO:0008006" key="3">
    <source>
        <dbReference type="Google" id="ProtNLM"/>
    </source>
</evidence>
<protein>
    <recommendedName>
        <fullName evidence="3">Phage tail protein</fullName>
    </recommendedName>
</protein>